<dbReference type="Proteomes" id="UP000192478">
    <property type="component" value="Chromosome"/>
</dbReference>
<evidence type="ECO:0000313" key="2">
    <source>
        <dbReference type="EMBL" id="AOY77932.1"/>
    </source>
</evidence>
<gene>
    <name evidence="2" type="ORF">BJL90_19945</name>
    <name evidence="3" type="ORF">CLFO_29600</name>
</gene>
<evidence type="ECO:0000313" key="5">
    <source>
        <dbReference type="Proteomes" id="UP000192478"/>
    </source>
</evidence>
<keyword evidence="4" id="KW-1185">Reference proteome</keyword>
<name>A0AAC9RMR8_9CLOT</name>
<sequence length="107" mass="12167">MSVKDVLSKFLKKKESQSDSIQVTLNGLYIKMQRITSPEIPHEVTVVVPRAEIRERYDENGHLLEKEVILSSITVVHAPRHPLAGPPSPPPEIPARYQSSNFKRKEQ</sequence>
<dbReference type="KEGG" id="cfm:BJL90_19945"/>
<dbReference type="EMBL" id="CP017603">
    <property type="protein sequence ID" value="AOY77932.1"/>
    <property type="molecule type" value="Genomic_DNA"/>
</dbReference>
<dbReference type="AlphaFoldDB" id="A0AAC9RMR8"/>
<dbReference type="EMBL" id="CP020559">
    <property type="protein sequence ID" value="ARE88554.1"/>
    <property type="molecule type" value="Genomic_DNA"/>
</dbReference>
<evidence type="ECO:0000313" key="3">
    <source>
        <dbReference type="EMBL" id="ARE88554.1"/>
    </source>
</evidence>
<feature type="region of interest" description="Disordered" evidence="1">
    <location>
        <begin position="79"/>
        <end position="107"/>
    </location>
</feature>
<reference evidence="2 4" key="1">
    <citation type="submission" date="2016-10" db="EMBL/GenBank/DDBJ databases">
        <title>Complete Genome Sequence of Acetogen Clostridium formicoaceticum ATCC 27076.</title>
        <authorList>
            <person name="Bao T."/>
            <person name="Cheng C."/>
            <person name="Zhao J."/>
            <person name="Yang S.-T."/>
            <person name="Wang J."/>
            <person name="Wang M."/>
        </authorList>
    </citation>
    <scope>NUCLEOTIDE SEQUENCE [LARGE SCALE GENOMIC DNA]</scope>
    <source>
        <strain evidence="2 4">ATCC 27076</strain>
    </source>
</reference>
<accession>A0AAC9RMR8</accession>
<evidence type="ECO:0000256" key="1">
    <source>
        <dbReference type="SAM" id="MobiDB-lite"/>
    </source>
</evidence>
<feature type="compositionally biased region" description="Pro residues" evidence="1">
    <location>
        <begin position="84"/>
        <end position="93"/>
    </location>
</feature>
<dbReference type="Proteomes" id="UP000177894">
    <property type="component" value="Chromosome"/>
</dbReference>
<dbReference type="RefSeq" id="WP_070972371.1">
    <property type="nucleotide sequence ID" value="NZ_CP017603.1"/>
</dbReference>
<reference evidence="3 5" key="2">
    <citation type="submission" date="2017-03" db="EMBL/GenBank/DDBJ databases">
        <title>Complete sequence of Clostridium formicaceticum DSM 92.</title>
        <authorList>
            <person name="Poehlein A."/>
            <person name="Karl M."/>
            <person name="Bengelsdorf F.R."/>
            <person name="Duerre P."/>
            <person name="Daniel R."/>
        </authorList>
    </citation>
    <scope>NUCLEOTIDE SEQUENCE [LARGE SCALE GENOMIC DNA]</scope>
    <source>
        <strain evidence="3 5">DSM 92</strain>
    </source>
</reference>
<evidence type="ECO:0000313" key="4">
    <source>
        <dbReference type="Proteomes" id="UP000177894"/>
    </source>
</evidence>
<protein>
    <submittedName>
        <fullName evidence="3">Uncharacterized protein</fullName>
    </submittedName>
</protein>
<organism evidence="3 5">
    <name type="scientific">Clostridium formicaceticum</name>
    <dbReference type="NCBI Taxonomy" id="1497"/>
    <lineage>
        <taxon>Bacteria</taxon>
        <taxon>Bacillati</taxon>
        <taxon>Bacillota</taxon>
        <taxon>Clostridia</taxon>
        <taxon>Eubacteriales</taxon>
        <taxon>Clostridiaceae</taxon>
        <taxon>Clostridium</taxon>
    </lineage>
</organism>
<proteinExistence type="predicted"/>